<gene>
    <name evidence="2" type="ORF">E4031_00380</name>
    <name evidence="1" type="ORF">E4Z98_06010</name>
</gene>
<reference evidence="2 4" key="1">
    <citation type="submission" date="2019-03" db="EMBL/GenBank/DDBJ databases">
        <title>Vagococcus sp. was isolated fron gut of Carduelis flavirostris.</title>
        <authorList>
            <person name="Ge Y."/>
        </authorList>
    </citation>
    <scope>NUCLEOTIDE SEQUENCE [LARGE SCALE GENOMIC DNA]</scope>
    <source>
        <strain evidence="2 4">CF-210</strain>
    </source>
</reference>
<dbReference type="Proteomes" id="UP000297725">
    <property type="component" value="Unassembled WGS sequence"/>
</dbReference>
<evidence type="ECO:0000313" key="4">
    <source>
        <dbReference type="Proteomes" id="UP000297725"/>
    </source>
</evidence>
<reference evidence="1 3" key="2">
    <citation type="journal article" date="2020" name="Int. J. Syst. Evol. Microbiol.">
        <title>Vagococcus xieshaowenii sp. nov., isolated from snow finch (Montifringilla taczanowskii) cloacal content.</title>
        <authorList>
            <person name="Ge Y."/>
            <person name="Yang J."/>
            <person name="Lai X.H."/>
            <person name="Zhang G."/>
            <person name="Jin D."/>
            <person name="Lu S."/>
            <person name="Wang B."/>
            <person name="Huang Y."/>
            <person name="Huang Y."/>
            <person name="Ren Z."/>
            <person name="Zhang X."/>
            <person name="Xu J."/>
        </authorList>
    </citation>
    <scope>NUCLEOTIDE SEQUENCE [LARGE SCALE GENOMIC DNA]</scope>
    <source>
        <strain evidence="1">Personal::cf-49</strain>
        <strain evidence="3">personal::cf-49</strain>
    </source>
</reference>
<dbReference type="RefSeq" id="WP_135253346.1">
    <property type="nucleotide sequence ID" value="NZ_CP038865.1"/>
</dbReference>
<evidence type="ECO:0000313" key="1">
    <source>
        <dbReference type="EMBL" id="QCA28894.1"/>
    </source>
</evidence>
<proteinExistence type="predicted"/>
<dbReference type="EMBL" id="SRHU01000002">
    <property type="protein sequence ID" value="TFZ43312.1"/>
    <property type="molecule type" value="Genomic_DNA"/>
</dbReference>
<organism evidence="2 4">
    <name type="scientific">Vagococcus xieshaowenii</name>
    <dbReference type="NCBI Taxonomy" id="2562451"/>
    <lineage>
        <taxon>Bacteria</taxon>
        <taxon>Bacillati</taxon>
        <taxon>Bacillota</taxon>
        <taxon>Bacilli</taxon>
        <taxon>Lactobacillales</taxon>
        <taxon>Enterococcaceae</taxon>
        <taxon>Vagococcus</taxon>
    </lineage>
</organism>
<evidence type="ECO:0000313" key="2">
    <source>
        <dbReference type="EMBL" id="TFZ43312.1"/>
    </source>
</evidence>
<evidence type="ECO:0000313" key="3">
    <source>
        <dbReference type="Proteomes" id="UP000296883"/>
    </source>
</evidence>
<dbReference type="Proteomes" id="UP000296883">
    <property type="component" value="Chromosome"/>
</dbReference>
<accession>A0AAJ5EGG4</accession>
<name>A0AAJ5EGG4_9ENTE</name>
<keyword evidence="3" id="KW-1185">Reference proteome</keyword>
<dbReference type="EMBL" id="CP038865">
    <property type="protein sequence ID" value="QCA28894.1"/>
    <property type="molecule type" value="Genomic_DNA"/>
</dbReference>
<sequence length="163" mass="19505">MEQFDEQAIKKYMHLELLEKELVHSKERYRDERYQSSFCSHVVFGDLGIYSESIKPATFVEQLDRFNRIVDDRIKINQFKQKYWNKFMDSLEPYERNYLVDRFIKGYAVDNEQVKQKAIEEIEEITMAVSLWLGVEDEDTKEIELVQDDYLGNMDAILNAINI</sequence>
<protein>
    <submittedName>
        <fullName evidence="2">Uncharacterized protein</fullName>
    </submittedName>
</protein>
<dbReference type="AlphaFoldDB" id="A0AAJ5EGG4"/>